<dbReference type="Proteomes" id="UP000590511">
    <property type="component" value="Unassembled WGS sequence"/>
</dbReference>
<dbReference type="EMBL" id="JACHNC010000001">
    <property type="protein sequence ID" value="MBB4754037.1"/>
    <property type="molecule type" value="Genomic_DNA"/>
</dbReference>
<dbReference type="RefSeq" id="WP_412768221.1">
    <property type="nucleotide sequence ID" value="NZ_BOMP01000055.1"/>
</dbReference>
<dbReference type="Pfam" id="PF21819">
    <property type="entry name" value="DUF6885"/>
    <property type="match status" value="1"/>
</dbReference>
<evidence type="ECO:0000256" key="1">
    <source>
        <dbReference type="SAM" id="MobiDB-lite"/>
    </source>
</evidence>
<accession>A0A7W7MKR7</accession>
<evidence type="ECO:0000313" key="3">
    <source>
        <dbReference type="Proteomes" id="UP000590511"/>
    </source>
</evidence>
<protein>
    <submittedName>
        <fullName evidence="2">Uncharacterized protein</fullName>
    </submittedName>
</protein>
<reference evidence="2 3" key="1">
    <citation type="submission" date="2020-08" db="EMBL/GenBank/DDBJ databases">
        <title>Sequencing the genomes of 1000 actinobacteria strains.</title>
        <authorList>
            <person name="Klenk H.-P."/>
        </authorList>
    </citation>
    <scope>NUCLEOTIDE SEQUENCE [LARGE SCALE GENOMIC DNA]</scope>
    <source>
        <strain evidence="2 3">DSM 43150</strain>
    </source>
</reference>
<dbReference type="InterPro" id="IPR049252">
    <property type="entry name" value="DUF6885"/>
</dbReference>
<proteinExistence type="predicted"/>
<sequence length="266" mass="28468">MSPEVGLAGNRIRLQMTRDGAIGTLYISSPICGESTNRHFERALIGRVRALAASAKQQRRVAHRSRKVMILQKRTLHDLRRGIPLNPSSEVSIVSDLAGLLARVRLLPGADRFLHEHARALPQPDQLCGPFLGSLAIAAGTAVAYGGTGSVIDLAKAARSALWPRDLPGGRPPGESPHPVDPLATRRLDQAASPWEAGTQAFRLGKAIEEMSPLCCIPASGTWTAESVATLLNPEGSGDGNRKCRHRPALGKSKCDSPGTLSEHRR</sequence>
<feature type="region of interest" description="Disordered" evidence="1">
    <location>
        <begin position="233"/>
        <end position="266"/>
    </location>
</feature>
<dbReference type="AlphaFoldDB" id="A0A7W7MKR7"/>
<evidence type="ECO:0000313" key="2">
    <source>
        <dbReference type="EMBL" id="MBB4754037.1"/>
    </source>
</evidence>
<organism evidence="2 3">
    <name type="scientific">Actinoplanes lobatus</name>
    <dbReference type="NCBI Taxonomy" id="113568"/>
    <lineage>
        <taxon>Bacteria</taxon>
        <taxon>Bacillati</taxon>
        <taxon>Actinomycetota</taxon>
        <taxon>Actinomycetes</taxon>
        <taxon>Micromonosporales</taxon>
        <taxon>Micromonosporaceae</taxon>
        <taxon>Actinoplanes</taxon>
    </lineage>
</organism>
<gene>
    <name evidence="2" type="ORF">BJ964_008198</name>
</gene>
<comment type="caution">
    <text evidence="2">The sequence shown here is derived from an EMBL/GenBank/DDBJ whole genome shotgun (WGS) entry which is preliminary data.</text>
</comment>
<name>A0A7W7MKR7_9ACTN</name>